<dbReference type="Proteomes" id="UP000661112">
    <property type="component" value="Unassembled WGS sequence"/>
</dbReference>
<keyword evidence="2" id="KW-1185">Reference proteome</keyword>
<comment type="caution">
    <text evidence="1">The sequence shown here is derived from an EMBL/GenBank/DDBJ whole genome shotgun (WGS) entry which is preliminary data.</text>
</comment>
<evidence type="ECO:0000313" key="1">
    <source>
        <dbReference type="EMBL" id="MBD2503149.1"/>
    </source>
</evidence>
<accession>A0ABR8D920</accession>
<evidence type="ECO:0000313" key="2">
    <source>
        <dbReference type="Proteomes" id="UP000661112"/>
    </source>
</evidence>
<gene>
    <name evidence="1" type="ORF">H6G83_21510</name>
</gene>
<organism evidence="1 2">
    <name type="scientific">Anabaena azotica FACHB-119</name>
    <dbReference type="NCBI Taxonomy" id="947527"/>
    <lineage>
        <taxon>Bacteria</taxon>
        <taxon>Bacillati</taxon>
        <taxon>Cyanobacteriota</taxon>
        <taxon>Cyanophyceae</taxon>
        <taxon>Nostocales</taxon>
        <taxon>Nostocaceae</taxon>
        <taxon>Anabaena</taxon>
        <taxon>Anabaena azotica</taxon>
    </lineage>
</organism>
<name>A0ABR8D920_9NOST</name>
<reference evidence="1 2" key="1">
    <citation type="journal article" date="2020" name="ISME J.">
        <title>Comparative genomics reveals insights into cyanobacterial evolution and habitat adaptation.</title>
        <authorList>
            <person name="Chen M.Y."/>
            <person name="Teng W.K."/>
            <person name="Zhao L."/>
            <person name="Hu C.X."/>
            <person name="Zhou Y.K."/>
            <person name="Han B.P."/>
            <person name="Song L.R."/>
            <person name="Shu W.S."/>
        </authorList>
    </citation>
    <scope>NUCLEOTIDE SEQUENCE [LARGE SCALE GENOMIC DNA]</scope>
    <source>
        <strain evidence="1 2">FACHB-119</strain>
    </source>
</reference>
<protein>
    <submittedName>
        <fullName evidence="1">Uncharacterized protein</fullName>
    </submittedName>
</protein>
<proteinExistence type="predicted"/>
<dbReference type="RefSeq" id="WP_190476014.1">
    <property type="nucleotide sequence ID" value="NZ_JACJSG010000031.1"/>
</dbReference>
<dbReference type="EMBL" id="JACJSG010000031">
    <property type="protein sequence ID" value="MBD2503149.1"/>
    <property type="molecule type" value="Genomic_DNA"/>
</dbReference>
<sequence length="119" mass="14158">MINLPCWLTSQDKYVIKNLIDNDEFSHFQNHESVASENDYFWEWLKEPIHGYKIIIEYDSCFVICIINGCELNHYMGDDLDELQIKATSSRIKRKIKKYVTEWETQQNNHTQLALNLSV</sequence>